<dbReference type="GO" id="GO:0046872">
    <property type="term" value="F:metal ion binding"/>
    <property type="evidence" value="ECO:0007669"/>
    <property type="project" value="UniProtKB-KW"/>
</dbReference>
<evidence type="ECO:0000256" key="12">
    <source>
        <dbReference type="ARBA" id="ARBA00023264"/>
    </source>
</evidence>
<dbReference type="NCBIfam" id="TIGR00147">
    <property type="entry name" value="YegS/Rv2252/BmrU family lipid kinase"/>
    <property type="match status" value="1"/>
</dbReference>
<dbReference type="PANTHER" id="PTHR12358:SF106">
    <property type="entry name" value="LIPID KINASE YEGS"/>
    <property type="match status" value="1"/>
</dbReference>
<keyword evidence="4" id="KW-0808">Transferase</keyword>
<keyword evidence="11" id="KW-0594">Phospholipid biosynthesis</keyword>
<dbReference type="EMBL" id="CP002801">
    <property type="protein sequence ID" value="AEH08373.1"/>
    <property type="molecule type" value="Genomic_DNA"/>
</dbReference>
<dbReference type="InterPro" id="IPR001206">
    <property type="entry name" value="Diacylglycerol_kinase_cat_dom"/>
</dbReference>
<evidence type="ECO:0000256" key="3">
    <source>
        <dbReference type="ARBA" id="ARBA00022516"/>
    </source>
</evidence>
<dbReference type="STRING" id="656024.FsymDg_0861"/>
<comment type="cofactor">
    <cofactor evidence="1">
        <name>Mg(2+)</name>
        <dbReference type="ChEBI" id="CHEBI:18420"/>
    </cofactor>
</comment>
<evidence type="ECO:0000256" key="2">
    <source>
        <dbReference type="ARBA" id="ARBA00005983"/>
    </source>
</evidence>
<organism evidence="14 15">
    <name type="scientific">Candidatus Protofrankia datiscae</name>
    <dbReference type="NCBI Taxonomy" id="2716812"/>
    <lineage>
        <taxon>Bacteria</taxon>
        <taxon>Bacillati</taxon>
        <taxon>Actinomycetota</taxon>
        <taxon>Actinomycetes</taxon>
        <taxon>Frankiales</taxon>
        <taxon>Frankiaceae</taxon>
        <taxon>Protofrankia</taxon>
    </lineage>
</organism>
<evidence type="ECO:0000256" key="7">
    <source>
        <dbReference type="ARBA" id="ARBA00022777"/>
    </source>
</evidence>
<dbReference type="GO" id="GO:0005524">
    <property type="term" value="F:ATP binding"/>
    <property type="evidence" value="ECO:0007669"/>
    <property type="project" value="UniProtKB-KW"/>
</dbReference>
<evidence type="ECO:0000259" key="13">
    <source>
        <dbReference type="PROSITE" id="PS50146"/>
    </source>
</evidence>
<evidence type="ECO:0000313" key="14">
    <source>
        <dbReference type="EMBL" id="AEH08373.1"/>
    </source>
</evidence>
<dbReference type="AlphaFoldDB" id="F8AWG9"/>
<dbReference type="Pfam" id="PF19279">
    <property type="entry name" value="YegS_C"/>
    <property type="match status" value="1"/>
</dbReference>
<protein>
    <recommendedName>
        <fullName evidence="13">DAGKc domain-containing protein</fullName>
    </recommendedName>
</protein>
<dbReference type="GO" id="GO:0016301">
    <property type="term" value="F:kinase activity"/>
    <property type="evidence" value="ECO:0007669"/>
    <property type="project" value="UniProtKB-KW"/>
</dbReference>
<keyword evidence="15" id="KW-1185">Reference proteome</keyword>
<dbReference type="Gene3D" id="2.60.200.40">
    <property type="match status" value="1"/>
</dbReference>
<evidence type="ECO:0000256" key="10">
    <source>
        <dbReference type="ARBA" id="ARBA00023098"/>
    </source>
</evidence>
<keyword evidence="5" id="KW-0479">Metal-binding</keyword>
<evidence type="ECO:0000256" key="6">
    <source>
        <dbReference type="ARBA" id="ARBA00022741"/>
    </source>
</evidence>
<evidence type="ECO:0000256" key="8">
    <source>
        <dbReference type="ARBA" id="ARBA00022840"/>
    </source>
</evidence>
<proteinExistence type="inferred from homology"/>
<dbReference type="GO" id="GO:0005886">
    <property type="term" value="C:plasma membrane"/>
    <property type="evidence" value="ECO:0007669"/>
    <property type="project" value="TreeGrafter"/>
</dbReference>
<comment type="similarity">
    <text evidence="2">Belongs to the diacylglycerol/lipid kinase family.</text>
</comment>
<dbReference type="PROSITE" id="PS50146">
    <property type="entry name" value="DAGK"/>
    <property type="match status" value="1"/>
</dbReference>
<dbReference type="InterPro" id="IPR005218">
    <property type="entry name" value="Diacylglycerol/lipid_kinase"/>
</dbReference>
<feature type="domain" description="DAGKc" evidence="13">
    <location>
        <begin position="34"/>
        <end position="163"/>
    </location>
</feature>
<dbReference type="InterPro" id="IPR016064">
    <property type="entry name" value="NAD/diacylglycerol_kinase_sf"/>
</dbReference>
<dbReference type="SUPFAM" id="SSF111331">
    <property type="entry name" value="NAD kinase/diacylglycerol kinase-like"/>
    <property type="match status" value="1"/>
</dbReference>
<dbReference type="InterPro" id="IPR050187">
    <property type="entry name" value="Lipid_Phosphate_FormReg"/>
</dbReference>
<keyword evidence="6" id="KW-0547">Nucleotide-binding</keyword>
<gene>
    <name evidence="14" type="ordered locus">FsymDg_0861</name>
</gene>
<dbReference type="SMART" id="SM00046">
    <property type="entry name" value="DAGKc"/>
    <property type="match status" value="1"/>
</dbReference>
<name>F8AWG9_9ACTN</name>
<evidence type="ECO:0000256" key="11">
    <source>
        <dbReference type="ARBA" id="ARBA00023209"/>
    </source>
</evidence>
<dbReference type="GO" id="GO:0008654">
    <property type="term" value="P:phospholipid biosynthetic process"/>
    <property type="evidence" value="ECO:0007669"/>
    <property type="project" value="UniProtKB-KW"/>
</dbReference>
<dbReference type="InterPro" id="IPR017438">
    <property type="entry name" value="ATP-NAD_kinase_N"/>
</dbReference>
<keyword evidence="3" id="KW-0444">Lipid biosynthesis</keyword>
<evidence type="ECO:0000256" key="9">
    <source>
        <dbReference type="ARBA" id="ARBA00022842"/>
    </source>
</evidence>
<accession>F8AWG9</accession>
<dbReference type="Pfam" id="PF00781">
    <property type="entry name" value="DAGK_cat"/>
    <property type="match status" value="1"/>
</dbReference>
<dbReference type="InterPro" id="IPR045540">
    <property type="entry name" value="YegS/DAGK_C"/>
</dbReference>
<keyword evidence="12" id="KW-1208">Phospholipid metabolism</keyword>
<evidence type="ECO:0000256" key="1">
    <source>
        <dbReference type="ARBA" id="ARBA00001946"/>
    </source>
</evidence>
<evidence type="ECO:0000256" key="4">
    <source>
        <dbReference type="ARBA" id="ARBA00022679"/>
    </source>
</evidence>
<keyword evidence="8" id="KW-0067">ATP-binding</keyword>
<sequence length="327" mass="34575">MIIPVSVCTPGREREGLAEMTEPGTDAAPPVAEVDRRRLLLIVNPHAGGGRAARALPDVSAALRRWAADVRVERTRDIDHAADLAEQAVADGRMAVALGGDGLAGRVAETVARLGGLLAVLPGGRGNDFLRTVGASRDPVIAATALASGVERRIDLAEANGRAYLGIASVGFDSDVQVIANRARFVRGQQVYTYGALRAAAAWKPARFTVEIDDGAPRELVGWTVAMANSACYGGGMRLAPEAELDDGLLDVVLLAHCGKITFLSTFPKVFSGRHVDSSHVEVLRARSVRVDADRPFQLYADGDPVADLPARIVLRPGLLRFLAPPA</sequence>
<dbReference type="PANTHER" id="PTHR12358">
    <property type="entry name" value="SPHINGOSINE KINASE"/>
    <property type="match status" value="1"/>
</dbReference>
<evidence type="ECO:0000256" key="5">
    <source>
        <dbReference type="ARBA" id="ARBA00022723"/>
    </source>
</evidence>
<keyword evidence="7" id="KW-0418">Kinase</keyword>
<dbReference type="Proteomes" id="UP000001549">
    <property type="component" value="Chromosome"/>
</dbReference>
<dbReference type="Gene3D" id="3.40.50.10330">
    <property type="entry name" value="Probable inorganic polyphosphate/atp-NAD kinase, domain 1"/>
    <property type="match status" value="1"/>
</dbReference>
<dbReference type="KEGG" id="fsy:FsymDg_0861"/>
<evidence type="ECO:0000313" key="15">
    <source>
        <dbReference type="Proteomes" id="UP000001549"/>
    </source>
</evidence>
<keyword evidence="9" id="KW-0460">Magnesium</keyword>
<dbReference type="eggNOG" id="COG1597">
    <property type="taxonomic scope" value="Bacteria"/>
</dbReference>
<keyword evidence="10" id="KW-0443">Lipid metabolism</keyword>
<reference evidence="14 15" key="1">
    <citation type="submission" date="2011-05" db="EMBL/GenBank/DDBJ databases">
        <title>Complete sequence of chromosome of Frankia symbiont of Datisca glomerata.</title>
        <authorList>
            <consortium name="US DOE Joint Genome Institute"/>
            <person name="Lucas S."/>
            <person name="Han J."/>
            <person name="Lapidus A."/>
            <person name="Cheng J.-F."/>
            <person name="Goodwin L."/>
            <person name="Pitluck S."/>
            <person name="Peters L."/>
            <person name="Mikhailova N."/>
            <person name="Chertkov O."/>
            <person name="Teshima H."/>
            <person name="Han C."/>
            <person name="Tapia R."/>
            <person name="Land M."/>
            <person name="Hauser L."/>
            <person name="Kyrpides N."/>
            <person name="Ivanova N."/>
            <person name="Pagani I."/>
            <person name="Berry A."/>
            <person name="Pawlowski K."/>
            <person name="Persson T."/>
            <person name="Vanden Heuvel B."/>
            <person name="Benson D."/>
            <person name="Woyke T."/>
        </authorList>
    </citation>
    <scope>NUCLEOTIDE SEQUENCE [LARGE SCALE GENOMIC DNA]</scope>
    <source>
        <strain evidence="15">4085684</strain>
    </source>
</reference>
<dbReference type="HOGENOM" id="CLU_045532_0_1_11"/>